<protein>
    <submittedName>
        <fullName evidence="2">Uncharacterized protein LOC108745170</fullName>
    </submittedName>
</protein>
<sequence>MIQKCASQDKTKKATYVSCIKINGIPILPPFVTFEKAKELQKYKKEAIEIEKRLKCEETLRNYINKYYSSNCPVPSRTIESNLTCADISLNNIQDRSFNNNAFQSNNISSSPSKDVEEIKACTRKYSLDFQGPRELFTCDNVKSTDSNYTETNQSSERISPKPHLIRSNSYTLESPSPILIKCLQKKGKLTSAFNLGDLNGTRNCMDKINPNKGSDTVTRSEKLLIKSRDCEEILQNNTICDNSNTLPNKDSGLRNETAVMFDISTSIPYENRLHMKEKKYFEGSNTEQESSNNDQYQNKIVELLETYKKQQQQRLESYAKLKGSLLGEIDNIFAPTIDKNKFSVTLKNHEKSIEDDSLESSFTNCENQHNQSLNVHKCVPDRCSPTEKTLLDSVRSNDNSFSSQTVYFSDTCSVDTSNIDPKTDILIDLSENDQNQNNVPSNIVQGTPEYISNKQVDILDMDISPVILDNVKLLGKQNLANNNRLSVAAMDKQQKYAIQENAATVICAGARGYLIRRLMKTERVQLLIQTIKDALLCAMELHTEPINRIRPADIDLHRRLIQQVTAACYDFHDIFFTLSKKEQMSIIAVDRHKKRMKKPLLTPNSRKSAKIKNHVITSKYKRSHK</sequence>
<dbReference type="GO" id="GO:1903723">
    <property type="term" value="P:negative regulation of centriole elongation"/>
    <property type="evidence" value="ECO:0007669"/>
    <property type="project" value="TreeGrafter"/>
</dbReference>
<accession>A0A1W4XKZ7</accession>
<dbReference type="GO" id="GO:0032053">
    <property type="term" value="P:ciliary basal body organization"/>
    <property type="evidence" value="ECO:0007669"/>
    <property type="project" value="TreeGrafter"/>
</dbReference>
<dbReference type="GO" id="GO:0032465">
    <property type="term" value="P:regulation of cytokinesis"/>
    <property type="evidence" value="ECO:0007669"/>
    <property type="project" value="InterPro"/>
</dbReference>
<dbReference type="Proteomes" id="UP000192223">
    <property type="component" value="Unplaced"/>
</dbReference>
<dbReference type="Pfam" id="PF16025">
    <property type="entry name" value="CaM_bind"/>
    <property type="match status" value="1"/>
</dbReference>
<proteinExistence type="predicted"/>
<dbReference type="KEGG" id="apln:108745170"/>
<dbReference type="InParanoid" id="A0A1W4XKZ7"/>
<dbReference type="PANTHER" id="PTHR13594:SF1">
    <property type="entry name" value="CENTRIOLAR COILED-COIL PROTEIN OF 110 KDA"/>
    <property type="match status" value="1"/>
</dbReference>
<keyword evidence="1" id="KW-1185">Reference proteome</keyword>
<dbReference type="RefSeq" id="XP_018336776.1">
    <property type="nucleotide sequence ID" value="XM_018481274.2"/>
</dbReference>
<evidence type="ECO:0000313" key="2">
    <source>
        <dbReference type="RefSeq" id="XP_018336776.1"/>
    </source>
</evidence>
<dbReference type="GO" id="GO:0007099">
    <property type="term" value="P:centriole replication"/>
    <property type="evidence" value="ECO:0007669"/>
    <property type="project" value="InterPro"/>
</dbReference>
<reference evidence="2" key="1">
    <citation type="submission" date="2025-08" db="UniProtKB">
        <authorList>
            <consortium name="RefSeq"/>
        </authorList>
    </citation>
    <scope>IDENTIFICATION</scope>
    <source>
        <tissue evidence="2">Entire body</tissue>
    </source>
</reference>
<dbReference type="AlphaFoldDB" id="A0A1W4XKZ7"/>
<dbReference type="InterPro" id="IPR033207">
    <property type="entry name" value="CCP110"/>
</dbReference>
<dbReference type="GO" id="GO:0005814">
    <property type="term" value="C:centriole"/>
    <property type="evidence" value="ECO:0007669"/>
    <property type="project" value="InterPro"/>
</dbReference>
<evidence type="ECO:0000313" key="1">
    <source>
        <dbReference type="Proteomes" id="UP000192223"/>
    </source>
</evidence>
<name>A0A1W4XKZ7_AGRPL</name>
<dbReference type="OrthoDB" id="10028852at2759"/>
<organism evidence="1 2">
    <name type="scientific">Agrilus planipennis</name>
    <name type="common">Emerald ash borer</name>
    <name type="synonym">Agrilus marcopoli</name>
    <dbReference type="NCBI Taxonomy" id="224129"/>
    <lineage>
        <taxon>Eukaryota</taxon>
        <taxon>Metazoa</taxon>
        <taxon>Ecdysozoa</taxon>
        <taxon>Arthropoda</taxon>
        <taxon>Hexapoda</taxon>
        <taxon>Insecta</taxon>
        <taxon>Pterygota</taxon>
        <taxon>Neoptera</taxon>
        <taxon>Endopterygota</taxon>
        <taxon>Coleoptera</taxon>
        <taxon>Polyphaga</taxon>
        <taxon>Elateriformia</taxon>
        <taxon>Buprestoidea</taxon>
        <taxon>Buprestidae</taxon>
        <taxon>Agrilinae</taxon>
        <taxon>Agrilus</taxon>
    </lineage>
</organism>
<dbReference type="PANTHER" id="PTHR13594">
    <property type="entry name" value="CENTRIOLAR COILED-COIL PROTEIN OF 110 KDA"/>
    <property type="match status" value="1"/>
</dbReference>
<dbReference type="GeneID" id="108745170"/>
<dbReference type="PROSITE" id="PS50096">
    <property type="entry name" value="IQ"/>
    <property type="match status" value="1"/>
</dbReference>
<gene>
    <name evidence="2" type="primary">LOC108745170</name>
</gene>
<dbReference type="CTD" id="100329274"/>
<dbReference type="STRING" id="224129.A0A1W4XKZ7"/>